<keyword evidence="10 12" id="KW-0472">Membrane</keyword>
<dbReference type="SUPFAM" id="SSF81324">
    <property type="entry name" value="Voltage-gated potassium channels"/>
    <property type="match status" value="1"/>
</dbReference>
<dbReference type="RefSeq" id="WP_081164837.1">
    <property type="nucleotide sequence ID" value="NZ_LWBP01000186.1"/>
</dbReference>
<feature type="transmembrane region" description="Helical" evidence="12">
    <location>
        <begin position="27"/>
        <end position="45"/>
    </location>
</feature>
<feature type="transmembrane region" description="Helical" evidence="12">
    <location>
        <begin position="57"/>
        <end position="76"/>
    </location>
</feature>
<evidence type="ECO:0000256" key="3">
    <source>
        <dbReference type="ARBA" id="ARBA00022538"/>
    </source>
</evidence>
<keyword evidence="3" id="KW-0633">Potassium transport</keyword>
<dbReference type="OrthoDB" id="9799090at2"/>
<protein>
    <submittedName>
        <fullName evidence="14">Ion transporter</fullName>
    </submittedName>
</protein>
<keyword evidence="8 12" id="KW-1133">Transmembrane helix</keyword>
<keyword evidence="6" id="KW-0851">Voltage-gated channel</keyword>
<keyword evidence="5" id="KW-0631">Potassium channel</keyword>
<evidence type="ECO:0000256" key="1">
    <source>
        <dbReference type="ARBA" id="ARBA00004141"/>
    </source>
</evidence>
<feature type="transmembrane region" description="Helical" evidence="12">
    <location>
        <begin position="212"/>
        <end position="234"/>
    </location>
</feature>
<evidence type="ECO:0000256" key="4">
    <source>
        <dbReference type="ARBA" id="ARBA00022692"/>
    </source>
</evidence>
<dbReference type="InterPro" id="IPR027359">
    <property type="entry name" value="Volt_channel_dom_sf"/>
</dbReference>
<organism evidence="14 15">
    <name type="scientific">Niastella populi</name>
    <dbReference type="NCBI Taxonomy" id="550983"/>
    <lineage>
        <taxon>Bacteria</taxon>
        <taxon>Pseudomonadati</taxon>
        <taxon>Bacteroidota</taxon>
        <taxon>Chitinophagia</taxon>
        <taxon>Chitinophagales</taxon>
        <taxon>Chitinophagaceae</taxon>
        <taxon>Niastella</taxon>
    </lineage>
</organism>
<comment type="caution">
    <text evidence="14">The sequence shown here is derived from an EMBL/GenBank/DDBJ whole genome shotgun (WGS) entry which is preliminary data.</text>
</comment>
<feature type="transmembrane region" description="Helical" evidence="12">
    <location>
        <begin position="153"/>
        <end position="174"/>
    </location>
</feature>
<sequence length="272" mass="30612">MEKPNTIAWRNRLHNTIYESNTTAGRAFDVALLVLIISSIIVVMLDSIKEYHQRYGNLFYILEWIFTGLFTLEYLLRLISIKSPLKYVFSFFGLIDLLAIIPSYLSILFTGAQSLLVLRALRLLRVFRIFKLTHFLTEMEFLKAALFTSLKKITIFMLVVLTLVIILGSVMYLVENGENGFISIPDSIYWAIVTITTVGYGDIAPVTPTGKFIASVMMFIGYGIIAVPTGIITTEMANAARLRKHGHETCPGCGREGHDKNAVYCKYCGTLL</sequence>
<evidence type="ECO:0000256" key="5">
    <source>
        <dbReference type="ARBA" id="ARBA00022826"/>
    </source>
</evidence>
<dbReference type="InterPro" id="IPR005821">
    <property type="entry name" value="Ion_trans_dom"/>
</dbReference>
<dbReference type="Gene3D" id="1.10.287.70">
    <property type="match status" value="1"/>
</dbReference>
<keyword evidence="11" id="KW-0407">Ion channel</keyword>
<dbReference type="GO" id="GO:0008076">
    <property type="term" value="C:voltage-gated potassium channel complex"/>
    <property type="evidence" value="ECO:0007669"/>
    <property type="project" value="InterPro"/>
</dbReference>
<dbReference type="PRINTS" id="PR00169">
    <property type="entry name" value="KCHANNEL"/>
</dbReference>
<evidence type="ECO:0000256" key="12">
    <source>
        <dbReference type="SAM" id="Phobius"/>
    </source>
</evidence>
<proteinExistence type="predicted"/>
<dbReference type="InterPro" id="IPR028325">
    <property type="entry name" value="VG_K_chnl"/>
</dbReference>
<dbReference type="Proteomes" id="UP000192276">
    <property type="component" value="Unassembled WGS sequence"/>
</dbReference>
<dbReference type="GO" id="GO:0005249">
    <property type="term" value="F:voltage-gated potassium channel activity"/>
    <property type="evidence" value="ECO:0007669"/>
    <property type="project" value="InterPro"/>
</dbReference>
<accession>A0A1V9FKN3</accession>
<dbReference type="Pfam" id="PF00520">
    <property type="entry name" value="Ion_trans"/>
    <property type="match status" value="1"/>
</dbReference>
<feature type="domain" description="Ion transport" evidence="13">
    <location>
        <begin position="26"/>
        <end position="240"/>
    </location>
</feature>
<name>A0A1V9FKN3_9BACT</name>
<evidence type="ECO:0000313" key="14">
    <source>
        <dbReference type="EMBL" id="OQP58914.1"/>
    </source>
</evidence>
<keyword evidence="15" id="KW-1185">Reference proteome</keyword>
<feature type="transmembrane region" description="Helical" evidence="12">
    <location>
        <begin position="88"/>
        <end position="118"/>
    </location>
</feature>
<comment type="subcellular location">
    <subcellularLocation>
        <location evidence="1">Membrane</location>
        <topology evidence="1">Multi-pass membrane protein</topology>
    </subcellularLocation>
</comment>
<evidence type="ECO:0000256" key="2">
    <source>
        <dbReference type="ARBA" id="ARBA00022448"/>
    </source>
</evidence>
<evidence type="ECO:0000313" key="15">
    <source>
        <dbReference type="Proteomes" id="UP000192276"/>
    </source>
</evidence>
<evidence type="ECO:0000256" key="6">
    <source>
        <dbReference type="ARBA" id="ARBA00022882"/>
    </source>
</evidence>
<keyword evidence="4 12" id="KW-0812">Transmembrane</keyword>
<evidence type="ECO:0000256" key="7">
    <source>
        <dbReference type="ARBA" id="ARBA00022958"/>
    </source>
</evidence>
<keyword evidence="7" id="KW-0630">Potassium</keyword>
<dbReference type="Gene3D" id="1.20.120.350">
    <property type="entry name" value="Voltage-gated potassium channels. Chain C"/>
    <property type="match status" value="1"/>
</dbReference>
<evidence type="ECO:0000256" key="11">
    <source>
        <dbReference type="ARBA" id="ARBA00023303"/>
    </source>
</evidence>
<keyword evidence="9" id="KW-0406">Ion transport</keyword>
<dbReference type="PANTHER" id="PTHR11537">
    <property type="entry name" value="VOLTAGE-GATED POTASSIUM CHANNEL"/>
    <property type="match status" value="1"/>
</dbReference>
<gene>
    <name evidence="14" type="ORF">A4R26_22300</name>
</gene>
<dbReference type="PANTHER" id="PTHR11537:SF254">
    <property type="entry name" value="POTASSIUM VOLTAGE-GATED CHANNEL PROTEIN SHAB"/>
    <property type="match status" value="1"/>
</dbReference>
<evidence type="ECO:0000256" key="9">
    <source>
        <dbReference type="ARBA" id="ARBA00023065"/>
    </source>
</evidence>
<evidence type="ECO:0000256" key="8">
    <source>
        <dbReference type="ARBA" id="ARBA00022989"/>
    </source>
</evidence>
<dbReference type="EMBL" id="LWBP01000186">
    <property type="protein sequence ID" value="OQP58914.1"/>
    <property type="molecule type" value="Genomic_DNA"/>
</dbReference>
<dbReference type="GO" id="GO:0001508">
    <property type="term" value="P:action potential"/>
    <property type="evidence" value="ECO:0007669"/>
    <property type="project" value="TreeGrafter"/>
</dbReference>
<evidence type="ECO:0000256" key="10">
    <source>
        <dbReference type="ARBA" id="ARBA00023136"/>
    </source>
</evidence>
<dbReference type="AlphaFoldDB" id="A0A1V9FKN3"/>
<reference evidence="15" key="1">
    <citation type="submission" date="2016-04" db="EMBL/GenBank/DDBJ databases">
        <authorList>
            <person name="Chen L."/>
            <person name="Zhuang W."/>
            <person name="Wang G."/>
        </authorList>
    </citation>
    <scope>NUCLEOTIDE SEQUENCE [LARGE SCALE GENOMIC DNA]</scope>
    <source>
        <strain evidence="15">208</strain>
    </source>
</reference>
<keyword evidence="2" id="KW-0813">Transport</keyword>
<evidence type="ECO:0000259" key="13">
    <source>
        <dbReference type="Pfam" id="PF00520"/>
    </source>
</evidence>
<dbReference type="STRING" id="550983.A4R26_22300"/>